<organism evidence="9 10">
    <name type="scientific">Paenibacillus thalictri</name>
    <dbReference type="NCBI Taxonomy" id="2527873"/>
    <lineage>
        <taxon>Bacteria</taxon>
        <taxon>Bacillati</taxon>
        <taxon>Bacillota</taxon>
        <taxon>Bacilli</taxon>
        <taxon>Bacillales</taxon>
        <taxon>Paenibacillaceae</taxon>
        <taxon>Paenibacillus</taxon>
    </lineage>
</organism>
<evidence type="ECO:0000256" key="7">
    <source>
        <dbReference type="RuleBase" id="RU363032"/>
    </source>
</evidence>
<keyword evidence="2 7" id="KW-0813">Transport</keyword>
<reference evidence="9 10" key="1">
    <citation type="submission" date="2019-02" db="EMBL/GenBank/DDBJ databases">
        <title>Paenibacillus sp. nov., isolated from surface-sterilized tissue of Thalictrum simplex L.</title>
        <authorList>
            <person name="Tuo L."/>
        </authorList>
    </citation>
    <scope>NUCLEOTIDE SEQUENCE [LARGE SCALE GENOMIC DNA]</scope>
    <source>
        <strain evidence="9 10">N2SHLJ1</strain>
    </source>
</reference>
<comment type="similarity">
    <text evidence="7">Belongs to the binding-protein-dependent transport system permease family.</text>
</comment>
<feature type="transmembrane region" description="Helical" evidence="7">
    <location>
        <begin position="177"/>
        <end position="195"/>
    </location>
</feature>
<keyword evidence="4 7" id="KW-0812">Transmembrane</keyword>
<dbReference type="EMBL" id="SIRE01000003">
    <property type="protein sequence ID" value="TBL81058.1"/>
    <property type="molecule type" value="Genomic_DNA"/>
</dbReference>
<evidence type="ECO:0000256" key="1">
    <source>
        <dbReference type="ARBA" id="ARBA00004651"/>
    </source>
</evidence>
<evidence type="ECO:0000256" key="5">
    <source>
        <dbReference type="ARBA" id="ARBA00022989"/>
    </source>
</evidence>
<dbReference type="GO" id="GO:0055085">
    <property type="term" value="P:transmembrane transport"/>
    <property type="evidence" value="ECO:0007669"/>
    <property type="project" value="InterPro"/>
</dbReference>
<evidence type="ECO:0000256" key="3">
    <source>
        <dbReference type="ARBA" id="ARBA00022475"/>
    </source>
</evidence>
<dbReference type="AlphaFoldDB" id="A0A4Q9DYT3"/>
<feature type="transmembrane region" description="Helical" evidence="7">
    <location>
        <begin position="224"/>
        <end position="243"/>
    </location>
</feature>
<dbReference type="PROSITE" id="PS50928">
    <property type="entry name" value="ABC_TM1"/>
    <property type="match status" value="1"/>
</dbReference>
<feature type="transmembrane region" description="Helical" evidence="7">
    <location>
        <begin position="27"/>
        <end position="56"/>
    </location>
</feature>
<protein>
    <submittedName>
        <fullName evidence="9">Sugar ABC transporter permease</fullName>
    </submittedName>
</protein>
<evidence type="ECO:0000259" key="8">
    <source>
        <dbReference type="PROSITE" id="PS50928"/>
    </source>
</evidence>
<dbReference type="PANTHER" id="PTHR30193">
    <property type="entry name" value="ABC TRANSPORTER PERMEASE PROTEIN"/>
    <property type="match status" value="1"/>
</dbReference>
<keyword evidence="6 7" id="KW-0472">Membrane</keyword>
<dbReference type="RefSeq" id="WP_131011772.1">
    <property type="nucleotide sequence ID" value="NZ_SIRE01000003.1"/>
</dbReference>
<dbReference type="Pfam" id="PF00528">
    <property type="entry name" value="BPD_transp_1"/>
    <property type="match status" value="1"/>
</dbReference>
<sequence>MSKAITGGAHPQAKTVSRAGALAGRKLNLYGLLFASPWILGLLIFYALPLVLSIYYSFTSYSILKPGEWVGLDNYRNLMNDKSFWIGIYNTIYFTVIFVPLSIVIGVGVAVLLNMKIKGMSVYRTIFFLPTLVPHVAIAIIWLWILNPRLGLINLALEWVGIQGPAWLSSVAWSKPALIFMSLWGIGNAIVIYLAGLQDVPQDLYDAAAVDGANASQRIRRITIPMLTPVIFFNLVMGMIHAFQQFTLPYALTGGQGTPGTSMLFYVMYLYNNAFIYLKMGYASAMAWILFIVIMILTCIIFVTSKRWVHYQGK</sequence>
<dbReference type="GO" id="GO:0005886">
    <property type="term" value="C:plasma membrane"/>
    <property type="evidence" value="ECO:0007669"/>
    <property type="project" value="UniProtKB-SubCell"/>
</dbReference>
<evidence type="ECO:0000256" key="6">
    <source>
        <dbReference type="ARBA" id="ARBA00023136"/>
    </source>
</evidence>
<feature type="transmembrane region" description="Helical" evidence="7">
    <location>
        <begin position="285"/>
        <end position="304"/>
    </location>
</feature>
<dbReference type="InterPro" id="IPR000515">
    <property type="entry name" value="MetI-like"/>
</dbReference>
<keyword evidence="10" id="KW-1185">Reference proteome</keyword>
<feature type="transmembrane region" description="Helical" evidence="7">
    <location>
        <begin position="125"/>
        <end position="145"/>
    </location>
</feature>
<feature type="domain" description="ABC transmembrane type-1" evidence="8">
    <location>
        <begin position="88"/>
        <end position="301"/>
    </location>
</feature>
<dbReference type="OrthoDB" id="9788108at2"/>
<dbReference type="InterPro" id="IPR051393">
    <property type="entry name" value="ABC_transporter_permease"/>
</dbReference>
<proteinExistence type="inferred from homology"/>
<dbReference type="InterPro" id="IPR035906">
    <property type="entry name" value="MetI-like_sf"/>
</dbReference>
<evidence type="ECO:0000313" key="10">
    <source>
        <dbReference type="Proteomes" id="UP000293142"/>
    </source>
</evidence>
<keyword evidence="3" id="KW-1003">Cell membrane</keyword>
<keyword evidence="5 7" id="KW-1133">Transmembrane helix</keyword>
<comment type="caution">
    <text evidence="9">The sequence shown here is derived from an EMBL/GenBank/DDBJ whole genome shotgun (WGS) entry which is preliminary data.</text>
</comment>
<dbReference type="CDD" id="cd06261">
    <property type="entry name" value="TM_PBP2"/>
    <property type="match status" value="1"/>
</dbReference>
<dbReference type="Proteomes" id="UP000293142">
    <property type="component" value="Unassembled WGS sequence"/>
</dbReference>
<gene>
    <name evidence="9" type="ORF">EYB31_02895</name>
</gene>
<accession>A0A4Q9DYT3</accession>
<comment type="subcellular location">
    <subcellularLocation>
        <location evidence="1 7">Cell membrane</location>
        <topology evidence="1 7">Multi-pass membrane protein</topology>
    </subcellularLocation>
</comment>
<dbReference type="SUPFAM" id="SSF160964">
    <property type="entry name" value="MalF N-terminal region-like"/>
    <property type="match status" value="1"/>
</dbReference>
<dbReference type="Gene3D" id="1.10.3720.10">
    <property type="entry name" value="MetI-like"/>
    <property type="match status" value="1"/>
</dbReference>
<evidence type="ECO:0000313" key="9">
    <source>
        <dbReference type="EMBL" id="TBL81058.1"/>
    </source>
</evidence>
<feature type="transmembrane region" description="Helical" evidence="7">
    <location>
        <begin position="92"/>
        <end position="113"/>
    </location>
</feature>
<dbReference type="PANTHER" id="PTHR30193:SF1">
    <property type="entry name" value="ABC TRANSPORTER PERMEASE PROTEIN YESP-RELATED"/>
    <property type="match status" value="1"/>
</dbReference>
<name>A0A4Q9DYT3_9BACL</name>
<evidence type="ECO:0000256" key="4">
    <source>
        <dbReference type="ARBA" id="ARBA00022692"/>
    </source>
</evidence>
<dbReference type="SUPFAM" id="SSF161098">
    <property type="entry name" value="MetI-like"/>
    <property type="match status" value="1"/>
</dbReference>
<evidence type="ECO:0000256" key="2">
    <source>
        <dbReference type="ARBA" id="ARBA00022448"/>
    </source>
</evidence>